<evidence type="ECO:0000256" key="7">
    <source>
        <dbReference type="ARBA" id="ARBA00023170"/>
    </source>
</evidence>
<reference evidence="13" key="1">
    <citation type="submission" date="2025-08" db="UniProtKB">
        <authorList>
            <consortium name="RefSeq"/>
        </authorList>
    </citation>
    <scope>IDENTIFICATION</scope>
</reference>
<dbReference type="PRINTS" id="PR00237">
    <property type="entry name" value="GPCRRHODOPSN"/>
</dbReference>
<evidence type="ECO:0000256" key="5">
    <source>
        <dbReference type="ARBA" id="ARBA00023040"/>
    </source>
</evidence>
<dbReference type="SUPFAM" id="SSF81321">
    <property type="entry name" value="Family A G protein-coupled receptor-like"/>
    <property type="match status" value="1"/>
</dbReference>
<evidence type="ECO:0000256" key="10">
    <source>
        <dbReference type="SAM" id="Phobius"/>
    </source>
</evidence>
<evidence type="ECO:0000256" key="3">
    <source>
        <dbReference type="ARBA" id="ARBA00022692"/>
    </source>
</evidence>
<evidence type="ECO:0000256" key="6">
    <source>
        <dbReference type="ARBA" id="ARBA00023136"/>
    </source>
</evidence>
<feature type="transmembrane region" description="Helical" evidence="10">
    <location>
        <begin position="182"/>
        <end position="207"/>
    </location>
</feature>
<keyword evidence="4 10" id="KW-1133">Transmembrane helix</keyword>
<gene>
    <name evidence="13" type="primary">LOC106811482</name>
</gene>
<sequence length="434" mass="48304">MHAAWPDSAPNNSSSSASSNWSASAAVADMDNMIFMFIAGALTNASVNNTAADNASADAFYAPTATVVMATVGVFYSALGVAGNLLTVVALTRSRRLRKNHMTTFVIFLAVADLLFCGVSLPVNTTRYMLRRWALGGALCRVFPYFFYSNIASSILMMLLITVNRYVIIVHRAAYTRLYRRAVVVGMVLFAYAFPPLLLLPTLVGAWGRFGLNERTMSCTFLVADGRSARPFVFVLGVFVPTIVILVCYLRICFRVHRSNRDIEARIDGLTTTQLQQRQHCRDEHALTRTMISVFTAFFVCNIPVVFVALTLPEDRLPWLHLLASALTWTTAIVNPLIYAYNNDNYRHAYAELLCGRGSRWRRRRFAAQQTITCSISLSSRLSVRADGSRFKPSESLYVLRQACVHSLDDADDADSPLRNFAGHRSITSCMHTL</sequence>
<proteinExistence type="inferred from homology"/>
<keyword evidence="5 9" id="KW-0297">G-protein coupled receptor</keyword>
<feature type="transmembrane region" description="Helical" evidence="10">
    <location>
        <begin position="143"/>
        <end position="161"/>
    </location>
</feature>
<dbReference type="PANTHER" id="PTHR24228:SF71">
    <property type="entry name" value="PROTEIN TRAPPED IN ENDODERM-1"/>
    <property type="match status" value="1"/>
</dbReference>
<feature type="transmembrane region" description="Helical" evidence="10">
    <location>
        <begin position="67"/>
        <end position="91"/>
    </location>
</feature>
<evidence type="ECO:0000259" key="11">
    <source>
        <dbReference type="PROSITE" id="PS50262"/>
    </source>
</evidence>
<keyword evidence="3 9" id="KW-0812">Transmembrane</keyword>
<evidence type="ECO:0000256" key="8">
    <source>
        <dbReference type="ARBA" id="ARBA00023224"/>
    </source>
</evidence>
<evidence type="ECO:0000256" key="9">
    <source>
        <dbReference type="RuleBase" id="RU000688"/>
    </source>
</evidence>
<dbReference type="SMART" id="SM01381">
    <property type="entry name" value="7TM_GPCR_Srsx"/>
    <property type="match status" value="1"/>
</dbReference>
<evidence type="ECO:0000256" key="2">
    <source>
        <dbReference type="ARBA" id="ARBA00022475"/>
    </source>
</evidence>
<name>A0ABM1EEI6_PRICU</name>
<keyword evidence="2" id="KW-1003">Cell membrane</keyword>
<comment type="subcellular location">
    <subcellularLocation>
        <location evidence="1">Cell membrane</location>
        <topology evidence="1">Multi-pass membrane protein</topology>
    </subcellularLocation>
</comment>
<evidence type="ECO:0000313" key="13">
    <source>
        <dbReference type="RefSeq" id="XP_014670607.1"/>
    </source>
</evidence>
<evidence type="ECO:0000256" key="1">
    <source>
        <dbReference type="ARBA" id="ARBA00004651"/>
    </source>
</evidence>
<feature type="transmembrane region" description="Helical" evidence="10">
    <location>
        <begin position="292"/>
        <end position="313"/>
    </location>
</feature>
<dbReference type="PANTHER" id="PTHR24228">
    <property type="entry name" value="B2 BRADYKININ RECEPTOR/ANGIOTENSIN II RECEPTOR"/>
    <property type="match status" value="1"/>
</dbReference>
<feature type="transmembrane region" description="Helical" evidence="10">
    <location>
        <begin position="319"/>
        <end position="341"/>
    </location>
</feature>
<keyword evidence="8 9" id="KW-0807">Transducer</keyword>
<keyword evidence="6 10" id="KW-0472">Membrane</keyword>
<dbReference type="RefSeq" id="XP_014670607.1">
    <property type="nucleotide sequence ID" value="XM_014815121.1"/>
</dbReference>
<feature type="transmembrane region" description="Helical" evidence="10">
    <location>
        <begin position="232"/>
        <end position="252"/>
    </location>
</feature>
<accession>A0ABM1EEI6</accession>
<dbReference type="PROSITE" id="PS50262">
    <property type="entry name" value="G_PROTEIN_RECEP_F1_2"/>
    <property type="match status" value="1"/>
</dbReference>
<keyword evidence="7 9" id="KW-0675">Receptor</keyword>
<dbReference type="InterPro" id="IPR000276">
    <property type="entry name" value="GPCR_Rhodpsn"/>
</dbReference>
<dbReference type="PROSITE" id="PS00237">
    <property type="entry name" value="G_PROTEIN_RECEP_F1_1"/>
    <property type="match status" value="1"/>
</dbReference>
<feature type="domain" description="G-protein coupled receptors family 1 profile" evidence="11">
    <location>
        <begin position="83"/>
        <end position="339"/>
    </location>
</feature>
<dbReference type="Pfam" id="PF00001">
    <property type="entry name" value="7tm_1"/>
    <property type="match status" value="1"/>
</dbReference>
<dbReference type="GeneID" id="106811482"/>
<keyword evidence="12" id="KW-1185">Reference proteome</keyword>
<feature type="transmembrane region" description="Helical" evidence="10">
    <location>
        <begin position="103"/>
        <end position="123"/>
    </location>
</feature>
<comment type="similarity">
    <text evidence="9">Belongs to the G-protein coupled receptor 1 family.</text>
</comment>
<organism evidence="12 13">
    <name type="scientific">Priapulus caudatus</name>
    <name type="common">Priapulid worm</name>
    <dbReference type="NCBI Taxonomy" id="37621"/>
    <lineage>
        <taxon>Eukaryota</taxon>
        <taxon>Metazoa</taxon>
        <taxon>Ecdysozoa</taxon>
        <taxon>Scalidophora</taxon>
        <taxon>Priapulida</taxon>
        <taxon>Priapulimorpha</taxon>
        <taxon>Priapulimorphida</taxon>
        <taxon>Priapulidae</taxon>
        <taxon>Priapulus</taxon>
    </lineage>
</organism>
<protein>
    <submittedName>
        <fullName evidence="13">Protein trapped in endoderm-1-like</fullName>
    </submittedName>
</protein>
<dbReference type="InterPro" id="IPR017452">
    <property type="entry name" value="GPCR_Rhodpsn_7TM"/>
</dbReference>
<dbReference type="Proteomes" id="UP000695022">
    <property type="component" value="Unplaced"/>
</dbReference>
<dbReference type="Gene3D" id="1.20.1070.10">
    <property type="entry name" value="Rhodopsin 7-helix transmembrane proteins"/>
    <property type="match status" value="1"/>
</dbReference>
<evidence type="ECO:0000256" key="4">
    <source>
        <dbReference type="ARBA" id="ARBA00022989"/>
    </source>
</evidence>
<evidence type="ECO:0000313" key="12">
    <source>
        <dbReference type="Proteomes" id="UP000695022"/>
    </source>
</evidence>